<dbReference type="AlphaFoldDB" id="K6VJP7"/>
<dbReference type="STRING" id="1184609.KILIM_039_00170"/>
<dbReference type="SUPFAM" id="SSF52788">
    <property type="entry name" value="Phosphotyrosine protein phosphatases I"/>
    <property type="match status" value="1"/>
</dbReference>
<dbReference type="Pfam" id="PF21234">
    <property type="entry name" value="Phosphatase-like_N"/>
    <property type="match status" value="1"/>
</dbReference>
<dbReference type="InterPro" id="IPR048716">
    <property type="entry name" value="Phosphatase-like_N"/>
</dbReference>
<dbReference type="Pfam" id="PF01451">
    <property type="entry name" value="LMWPc"/>
    <property type="match status" value="1"/>
</dbReference>
<feature type="domain" description="Phosphotyrosine protein phosphatase I" evidence="2">
    <location>
        <begin position="77"/>
        <end position="202"/>
    </location>
</feature>
<proteinExistence type="predicted"/>
<dbReference type="NCBIfam" id="NF046112">
    <property type="entry name" value="MSMEG_6209_Nter"/>
    <property type="match status" value="1"/>
</dbReference>
<dbReference type="GO" id="GO:0046685">
    <property type="term" value="P:response to arsenic-containing substance"/>
    <property type="evidence" value="ECO:0007669"/>
    <property type="project" value="UniProtKB-KW"/>
</dbReference>
<organism evidence="3 4">
    <name type="scientific">Kineosphaera limosa NBRC 100340</name>
    <dbReference type="NCBI Taxonomy" id="1184609"/>
    <lineage>
        <taxon>Bacteria</taxon>
        <taxon>Bacillati</taxon>
        <taxon>Actinomycetota</taxon>
        <taxon>Actinomycetes</taxon>
        <taxon>Micrococcales</taxon>
        <taxon>Dermatophilaceae</taxon>
        <taxon>Kineosphaera</taxon>
    </lineage>
</organism>
<dbReference type="PANTHER" id="PTHR43428">
    <property type="entry name" value="ARSENATE REDUCTASE"/>
    <property type="match status" value="1"/>
</dbReference>
<dbReference type="PANTHER" id="PTHR43428:SF1">
    <property type="entry name" value="ARSENATE REDUCTASE"/>
    <property type="match status" value="1"/>
</dbReference>
<dbReference type="EMBL" id="BAHD01000039">
    <property type="protein sequence ID" value="GAB96443.1"/>
    <property type="molecule type" value="Genomic_DNA"/>
</dbReference>
<dbReference type="Proteomes" id="UP000008366">
    <property type="component" value="Unassembled WGS sequence"/>
</dbReference>
<dbReference type="eggNOG" id="COG0394">
    <property type="taxonomic scope" value="Bacteria"/>
</dbReference>
<dbReference type="Gene3D" id="3.40.50.2300">
    <property type="match status" value="1"/>
</dbReference>
<dbReference type="OrthoDB" id="9799372at2"/>
<dbReference type="SMART" id="SM00226">
    <property type="entry name" value="LMWPc"/>
    <property type="match status" value="1"/>
</dbReference>
<evidence type="ECO:0000313" key="3">
    <source>
        <dbReference type="EMBL" id="GAB96443.1"/>
    </source>
</evidence>
<comment type="caution">
    <text evidence="3">The sequence shown here is derived from an EMBL/GenBank/DDBJ whole genome shotgun (WGS) entry which is preliminary data.</text>
</comment>
<evidence type="ECO:0000313" key="4">
    <source>
        <dbReference type="Proteomes" id="UP000008366"/>
    </source>
</evidence>
<accession>K6VJP7</accession>
<dbReference type="InterPro" id="IPR036196">
    <property type="entry name" value="Ptyr_pPase_sf"/>
</dbReference>
<name>K6VJP7_9MICO</name>
<dbReference type="RefSeq" id="WP_006592975.1">
    <property type="nucleotide sequence ID" value="NZ_BAHD01000039.1"/>
</dbReference>
<keyword evidence="1" id="KW-0059">Arsenical resistance</keyword>
<keyword evidence="4" id="KW-1185">Reference proteome</keyword>
<sequence>MVYLETTELDQIIDQLSERYEGSFSRAEIAVVVADSHDQLGATSTSKTYLPVFVQRFAKERLGHLAEAKGLDPAGVHDILFICNGNAGRSQMAAAFATAQAQGRVRAWSAGINPMESVLPDVVEAMTEVGIDMDESYPKPVTGDATRAAEYIVAIGVPEDELPTTGRMVLTWDVPPVVGTSPEETRAARDDLRRRVHDLLEDVLG</sequence>
<evidence type="ECO:0000256" key="1">
    <source>
        <dbReference type="ARBA" id="ARBA00022849"/>
    </source>
</evidence>
<reference evidence="3 4" key="1">
    <citation type="submission" date="2012-08" db="EMBL/GenBank/DDBJ databases">
        <title>Whole genome shotgun sequence of Kineosphaera limosa NBRC 100340.</title>
        <authorList>
            <person name="Yoshida I."/>
            <person name="Isaki S."/>
            <person name="Hosoyama A."/>
            <person name="Tsuchikane K."/>
            <person name="Katsumata H."/>
            <person name="Ando Y."/>
            <person name="Ohji S."/>
            <person name="Hamada M."/>
            <person name="Tamura T."/>
            <person name="Yamazoe A."/>
            <person name="Yamazaki S."/>
            <person name="Fujita N."/>
        </authorList>
    </citation>
    <scope>NUCLEOTIDE SEQUENCE [LARGE SCALE GENOMIC DNA]</scope>
    <source>
        <strain evidence="3 4">NBRC 100340</strain>
    </source>
</reference>
<gene>
    <name evidence="3" type="ORF">KILIM_039_00170</name>
</gene>
<dbReference type="InterPro" id="IPR023485">
    <property type="entry name" value="Ptyr_pPase"/>
</dbReference>
<dbReference type="Gene3D" id="1.10.8.1060">
    <property type="entry name" value="Corynebacterium glutamicum thioredoxin-dependent arsenate reductase, N-terminal domain"/>
    <property type="match status" value="1"/>
</dbReference>
<evidence type="ECO:0000259" key="2">
    <source>
        <dbReference type="SMART" id="SM00226"/>
    </source>
</evidence>
<protein>
    <submittedName>
        <fullName evidence="3">Putative arsenate reductase</fullName>
    </submittedName>
</protein>